<gene>
    <name evidence="2" type="ORF">DSYM_26080</name>
</gene>
<sequence length="248" mass="26370">MFLLKKLLTALALPPAGPLLLAALGLLLIRRRPRLGKSLAWSGLALLWLLATPAVTKPMLATVEDVPPLDIAQAKGAQAIVVLGGGSYRAAPEYGGDTVSRWTLERIRYAARLQRETGLPLLVTSGSPLGGVAEARSMQAALERDFGVKVRWVEDASADTRGNARFSAPILHKAGVRRVLLVTHAWHMRRAQGEFAAENMTTIAAPTAYEATGPLTALDLLPGPGGLWAGRIALGELLGQLVQRVTSP</sequence>
<dbReference type="InterPro" id="IPR014729">
    <property type="entry name" value="Rossmann-like_a/b/a_fold"/>
</dbReference>
<accession>A0A809R2X9</accession>
<dbReference type="PANTHER" id="PTHR30336:SF4">
    <property type="entry name" value="ENVELOPE BIOGENESIS FACTOR ELYC"/>
    <property type="match status" value="1"/>
</dbReference>
<dbReference type="Pfam" id="PF02698">
    <property type="entry name" value="DUF218"/>
    <property type="match status" value="1"/>
</dbReference>
<name>A0A809R2X9_9PROT</name>
<dbReference type="KEGG" id="ddz:DSYM_26080"/>
<evidence type="ECO:0000313" key="2">
    <source>
        <dbReference type="EMBL" id="BBO21909.1"/>
    </source>
</evidence>
<proteinExistence type="predicted"/>
<dbReference type="InterPro" id="IPR051599">
    <property type="entry name" value="Cell_Envelope_Assoc"/>
</dbReference>
<reference evidence="2" key="1">
    <citation type="journal article" name="DNA Res.">
        <title>The physiological potential of anammox bacteria as revealed by their core genome structure.</title>
        <authorList>
            <person name="Okubo T."/>
            <person name="Toyoda A."/>
            <person name="Fukuhara K."/>
            <person name="Uchiyama I."/>
            <person name="Harigaya Y."/>
            <person name="Kuroiwa M."/>
            <person name="Suzuki T."/>
            <person name="Murakami Y."/>
            <person name="Suwa Y."/>
            <person name="Takami H."/>
        </authorList>
    </citation>
    <scope>NUCLEOTIDE SEQUENCE</scope>
    <source>
        <strain evidence="2">317325-3</strain>
    </source>
</reference>
<dbReference type="CDD" id="cd06259">
    <property type="entry name" value="YdcF-like"/>
    <property type="match status" value="1"/>
</dbReference>
<organism evidence="2 3">
    <name type="scientific">Candidatus Desulfobacillus denitrificans</name>
    <dbReference type="NCBI Taxonomy" id="2608985"/>
    <lineage>
        <taxon>Bacteria</taxon>
        <taxon>Pseudomonadati</taxon>
        <taxon>Pseudomonadota</taxon>
        <taxon>Betaproteobacteria</taxon>
        <taxon>Candidatus Desulfobacillus</taxon>
    </lineage>
</organism>
<dbReference type="PANTHER" id="PTHR30336">
    <property type="entry name" value="INNER MEMBRANE PROTEIN, PROBABLE PERMEASE"/>
    <property type="match status" value="1"/>
</dbReference>
<evidence type="ECO:0000259" key="1">
    <source>
        <dbReference type="Pfam" id="PF02698"/>
    </source>
</evidence>
<dbReference type="InterPro" id="IPR003848">
    <property type="entry name" value="DUF218"/>
</dbReference>
<dbReference type="GO" id="GO:0005886">
    <property type="term" value="C:plasma membrane"/>
    <property type="evidence" value="ECO:0007669"/>
    <property type="project" value="TreeGrafter"/>
</dbReference>
<dbReference type="Proteomes" id="UP000662914">
    <property type="component" value="Chromosome"/>
</dbReference>
<dbReference type="AlphaFoldDB" id="A0A809R2X9"/>
<protein>
    <recommendedName>
        <fullName evidence="1">DUF218 domain-containing protein</fullName>
    </recommendedName>
</protein>
<dbReference type="GO" id="GO:0043164">
    <property type="term" value="P:Gram-negative-bacterium-type cell wall biogenesis"/>
    <property type="evidence" value="ECO:0007669"/>
    <property type="project" value="TreeGrafter"/>
</dbReference>
<feature type="domain" description="DUF218" evidence="1">
    <location>
        <begin position="78"/>
        <end position="239"/>
    </location>
</feature>
<evidence type="ECO:0000313" key="3">
    <source>
        <dbReference type="Proteomes" id="UP000662914"/>
    </source>
</evidence>
<dbReference type="Gene3D" id="3.40.50.620">
    <property type="entry name" value="HUPs"/>
    <property type="match status" value="1"/>
</dbReference>
<dbReference type="EMBL" id="AP021857">
    <property type="protein sequence ID" value="BBO21909.1"/>
    <property type="molecule type" value="Genomic_DNA"/>
</dbReference>
<dbReference type="GO" id="GO:0000270">
    <property type="term" value="P:peptidoglycan metabolic process"/>
    <property type="evidence" value="ECO:0007669"/>
    <property type="project" value="TreeGrafter"/>
</dbReference>